<name>A0A837AEX0_GLAPU</name>
<accession>A0A837AEX0</accession>
<organism evidence="1 2">
    <name type="scientific">Glaesserella parasuis HPS9</name>
    <dbReference type="NCBI Taxonomy" id="1450513"/>
    <lineage>
        <taxon>Bacteria</taxon>
        <taxon>Pseudomonadati</taxon>
        <taxon>Pseudomonadota</taxon>
        <taxon>Gammaproteobacteria</taxon>
        <taxon>Pasteurellales</taxon>
        <taxon>Pasteurellaceae</taxon>
        <taxon>Glaesserella</taxon>
    </lineage>
</organism>
<dbReference type="EMBL" id="JDSN01000128">
    <property type="protein sequence ID" value="KDB44838.1"/>
    <property type="molecule type" value="Genomic_DNA"/>
</dbReference>
<dbReference type="AlphaFoldDB" id="A0A837AEX0"/>
<dbReference type="Proteomes" id="UP000027441">
    <property type="component" value="Unassembled WGS sequence"/>
</dbReference>
<dbReference type="RefSeq" id="WP_035492135.1">
    <property type="nucleotide sequence ID" value="NZ_JDSN01000128.1"/>
</dbReference>
<protein>
    <submittedName>
        <fullName evidence="1">Uncharacterized protein</fullName>
    </submittedName>
</protein>
<proteinExistence type="predicted"/>
<reference evidence="1 2" key="1">
    <citation type="submission" date="2014-02" db="EMBL/GenBank/DDBJ databases">
        <title>Comparative genomics of Haemophilus parasuis isolated from pig lungs.</title>
        <authorList>
            <person name="Kittichotirat W."/>
            <person name="Bumgarner R.E."/>
            <person name="Lawrence P."/>
        </authorList>
    </citation>
    <scope>NUCLEOTIDE SEQUENCE [LARGE SCALE GENOMIC DNA]</scope>
    <source>
        <strain evidence="1 2">HPS9</strain>
    </source>
</reference>
<evidence type="ECO:0000313" key="1">
    <source>
        <dbReference type="EMBL" id="KDB44838.1"/>
    </source>
</evidence>
<comment type="caution">
    <text evidence="1">The sequence shown here is derived from an EMBL/GenBank/DDBJ whole genome shotgun (WGS) entry which is preliminary data.</text>
</comment>
<evidence type="ECO:0000313" key="2">
    <source>
        <dbReference type="Proteomes" id="UP000027441"/>
    </source>
</evidence>
<sequence>MTTFKMRTEQEMMLELALVAVREEQRFTIDGSQYTLPNGRGQTFVYNLAFLDIRFTEDGRKDSVVQFTSTLAPSAPPFYCLLSELD</sequence>
<gene>
    <name evidence="1" type="ORF">HPS9_09255</name>
</gene>